<evidence type="ECO:0000313" key="2">
    <source>
        <dbReference type="EMBL" id="CAE7852154.1"/>
    </source>
</evidence>
<reference evidence="2" key="1">
    <citation type="submission" date="2021-02" db="EMBL/GenBank/DDBJ databases">
        <authorList>
            <person name="Dougan E. K."/>
            <person name="Rhodes N."/>
            <person name="Thang M."/>
            <person name="Chan C."/>
        </authorList>
    </citation>
    <scope>NUCLEOTIDE SEQUENCE</scope>
</reference>
<comment type="caution">
    <text evidence="2">The sequence shown here is derived from an EMBL/GenBank/DDBJ whole genome shotgun (WGS) entry which is preliminary data.</text>
</comment>
<keyword evidence="3" id="KW-1185">Reference proteome</keyword>
<proteinExistence type="predicted"/>
<keyword evidence="1" id="KW-0472">Membrane</keyword>
<name>A0A813A513_9DINO</name>
<protein>
    <submittedName>
        <fullName evidence="2">Uncharacterized protein</fullName>
    </submittedName>
</protein>
<sequence>MGKLVPYAYWVTYTLFVSIMVMNLVIAVILESYEEGKGEKETEILEYCLKLWKERDPDLTLRLPMAEAVVYVTDAVKFGLELQSRQGEDVHARKAAAVPKFGSAMITQVPMKFIRPMDLPVDAAGEVSFLSALLQVLKLLCHKWDPDLMVEIDDVE</sequence>
<feature type="non-terminal residue" evidence="2">
    <location>
        <position position="156"/>
    </location>
</feature>
<gene>
    <name evidence="2" type="ORF">SNEC2469_LOCUS26475</name>
</gene>
<dbReference type="Gene3D" id="1.10.287.70">
    <property type="match status" value="1"/>
</dbReference>
<keyword evidence="1" id="KW-0812">Transmembrane</keyword>
<dbReference type="EMBL" id="CAJNJA010053964">
    <property type="protein sequence ID" value="CAE7852154.1"/>
    <property type="molecule type" value="Genomic_DNA"/>
</dbReference>
<dbReference type="OrthoDB" id="431720at2759"/>
<dbReference type="Proteomes" id="UP000601435">
    <property type="component" value="Unassembled WGS sequence"/>
</dbReference>
<feature type="transmembrane region" description="Helical" evidence="1">
    <location>
        <begin position="6"/>
        <end position="30"/>
    </location>
</feature>
<evidence type="ECO:0000256" key="1">
    <source>
        <dbReference type="SAM" id="Phobius"/>
    </source>
</evidence>
<keyword evidence="1" id="KW-1133">Transmembrane helix</keyword>
<organism evidence="2 3">
    <name type="scientific">Symbiodinium necroappetens</name>
    <dbReference type="NCBI Taxonomy" id="1628268"/>
    <lineage>
        <taxon>Eukaryota</taxon>
        <taxon>Sar</taxon>
        <taxon>Alveolata</taxon>
        <taxon>Dinophyceae</taxon>
        <taxon>Suessiales</taxon>
        <taxon>Symbiodiniaceae</taxon>
        <taxon>Symbiodinium</taxon>
    </lineage>
</organism>
<evidence type="ECO:0000313" key="3">
    <source>
        <dbReference type="Proteomes" id="UP000601435"/>
    </source>
</evidence>
<accession>A0A813A513</accession>
<dbReference type="AlphaFoldDB" id="A0A813A513"/>